<evidence type="ECO:0000313" key="6">
    <source>
        <dbReference type="EMBL" id="KIN08473.1"/>
    </source>
</evidence>
<keyword evidence="3" id="KW-0274">FAD</keyword>
<evidence type="ECO:0000256" key="1">
    <source>
        <dbReference type="ARBA" id="ARBA00006442"/>
    </source>
</evidence>
<dbReference type="PANTHER" id="PTHR43735">
    <property type="entry name" value="APOPTOSIS-INDUCING FACTOR 1"/>
    <property type="match status" value="1"/>
</dbReference>
<dbReference type="InParanoid" id="A0A0C3E2B7"/>
<dbReference type="EMBL" id="KN832870">
    <property type="protein sequence ID" value="KIN08473.1"/>
    <property type="molecule type" value="Genomic_DNA"/>
</dbReference>
<dbReference type="AlphaFoldDB" id="A0A0C3E2B7"/>
<dbReference type="GO" id="GO:0004174">
    <property type="term" value="F:electron-transferring-flavoprotein dehydrogenase activity"/>
    <property type="evidence" value="ECO:0007669"/>
    <property type="project" value="TreeGrafter"/>
</dbReference>
<keyword evidence="7" id="KW-1185">Reference proteome</keyword>
<dbReference type="STRING" id="913774.A0A0C3E2B7"/>
<dbReference type="GO" id="GO:0005737">
    <property type="term" value="C:cytoplasm"/>
    <property type="evidence" value="ECO:0007669"/>
    <property type="project" value="TreeGrafter"/>
</dbReference>
<reference evidence="7" key="2">
    <citation type="submission" date="2015-01" db="EMBL/GenBank/DDBJ databases">
        <title>Evolutionary Origins and Diversification of the Mycorrhizal Mutualists.</title>
        <authorList>
            <consortium name="DOE Joint Genome Institute"/>
            <consortium name="Mycorrhizal Genomics Consortium"/>
            <person name="Kohler A."/>
            <person name="Kuo A."/>
            <person name="Nagy L.G."/>
            <person name="Floudas D."/>
            <person name="Copeland A."/>
            <person name="Barry K.W."/>
            <person name="Cichocki N."/>
            <person name="Veneault-Fourrey C."/>
            <person name="LaButti K."/>
            <person name="Lindquist E.A."/>
            <person name="Lipzen A."/>
            <person name="Lundell T."/>
            <person name="Morin E."/>
            <person name="Murat C."/>
            <person name="Riley R."/>
            <person name="Ohm R."/>
            <person name="Sun H."/>
            <person name="Tunlid A."/>
            <person name="Henrissat B."/>
            <person name="Grigoriev I.V."/>
            <person name="Hibbett D.S."/>
            <person name="Martin F."/>
        </authorList>
    </citation>
    <scope>NUCLEOTIDE SEQUENCE [LARGE SCALE GENOMIC DNA]</scope>
    <source>
        <strain evidence="7">Zn</strain>
    </source>
</reference>
<dbReference type="Pfam" id="PF07992">
    <property type="entry name" value="Pyr_redox_2"/>
    <property type="match status" value="1"/>
</dbReference>
<evidence type="ECO:0000256" key="4">
    <source>
        <dbReference type="ARBA" id="ARBA00023002"/>
    </source>
</evidence>
<keyword evidence="2" id="KW-0285">Flavoprotein</keyword>
<accession>A0A0C3E2B7</accession>
<proteinExistence type="inferred from homology"/>
<sequence>MTKTILILGGSMGGLSVAHGLLKKTLNTVKDYKVVLVSTSTHIYWNLASIRAIVPGQFGDEKVFLEIQPGFKHYPKNSFELIVGAASAIDTTAKTVSITTASGESSQSYDILVIATGTRTQGDLPWKASPRGYQATKDILHKYREQVKAAKSIVIAGGGPTGVEATGELGYEYGKAKEITLITAAPELCDDCLPVNIARGAEKELQKLGVKITKGVKVTSSTTTADGKTELVLDNGEKKLVDLYLPTVGLLPNSEYIPKTLLDDKGYVIVDEFLKVKGVEDVWAVGDISNADPSQFVYLLKQISAITKNLDLVIKGKQPLVYKTGGDRVIAVTLGRSKATGRSGNFKLPSLIVWWMKGRTLGTQNIGPFVNGTAS</sequence>
<dbReference type="SUPFAM" id="SSF51905">
    <property type="entry name" value="FAD/NAD(P)-binding domain"/>
    <property type="match status" value="1"/>
</dbReference>
<comment type="similarity">
    <text evidence="1">Belongs to the FAD-dependent oxidoreductase family.</text>
</comment>
<dbReference type="Proteomes" id="UP000054321">
    <property type="component" value="Unassembled WGS sequence"/>
</dbReference>
<dbReference type="FunCoup" id="A0A0C3E2B7">
    <property type="interactions" value="414"/>
</dbReference>
<dbReference type="HOGENOM" id="CLU_019845_6_2_1"/>
<dbReference type="PRINTS" id="PR00368">
    <property type="entry name" value="FADPNR"/>
</dbReference>
<dbReference type="PRINTS" id="PR00469">
    <property type="entry name" value="PNDRDTASEII"/>
</dbReference>
<gene>
    <name evidence="6" type="ORF">OIDMADRAFT_152838</name>
</gene>
<evidence type="ECO:0000313" key="7">
    <source>
        <dbReference type="Proteomes" id="UP000054321"/>
    </source>
</evidence>
<protein>
    <recommendedName>
        <fullName evidence="5">FAD/NAD(P)-binding domain-containing protein</fullName>
    </recommendedName>
</protein>
<keyword evidence="4" id="KW-0560">Oxidoreductase</keyword>
<evidence type="ECO:0000256" key="3">
    <source>
        <dbReference type="ARBA" id="ARBA00022827"/>
    </source>
</evidence>
<dbReference type="PANTHER" id="PTHR43735:SF3">
    <property type="entry name" value="FERROPTOSIS SUPPRESSOR PROTEIN 1"/>
    <property type="match status" value="1"/>
</dbReference>
<organism evidence="6 7">
    <name type="scientific">Oidiodendron maius (strain Zn)</name>
    <dbReference type="NCBI Taxonomy" id="913774"/>
    <lineage>
        <taxon>Eukaryota</taxon>
        <taxon>Fungi</taxon>
        <taxon>Dikarya</taxon>
        <taxon>Ascomycota</taxon>
        <taxon>Pezizomycotina</taxon>
        <taxon>Leotiomycetes</taxon>
        <taxon>Leotiomycetes incertae sedis</taxon>
        <taxon>Myxotrichaceae</taxon>
        <taxon>Oidiodendron</taxon>
    </lineage>
</organism>
<evidence type="ECO:0000256" key="2">
    <source>
        <dbReference type="ARBA" id="ARBA00022630"/>
    </source>
</evidence>
<dbReference type="InterPro" id="IPR036188">
    <property type="entry name" value="FAD/NAD-bd_sf"/>
</dbReference>
<reference evidence="6 7" key="1">
    <citation type="submission" date="2014-04" db="EMBL/GenBank/DDBJ databases">
        <authorList>
            <consortium name="DOE Joint Genome Institute"/>
            <person name="Kuo A."/>
            <person name="Martino E."/>
            <person name="Perotto S."/>
            <person name="Kohler A."/>
            <person name="Nagy L.G."/>
            <person name="Floudas D."/>
            <person name="Copeland A."/>
            <person name="Barry K.W."/>
            <person name="Cichocki N."/>
            <person name="Veneault-Fourrey C."/>
            <person name="LaButti K."/>
            <person name="Lindquist E.A."/>
            <person name="Lipzen A."/>
            <person name="Lundell T."/>
            <person name="Morin E."/>
            <person name="Murat C."/>
            <person name="Sun H."/>
            <person name="Tunlid A."/>
            <person name="Henrissat B."/>
            <person name="Grigoriev I.V."/>
            <person name="Hibbett D.S."/>
            <person name="Martin F."/>
            <person name="Nordberg H.P."/>
            <person name="Cantor M.N."/>
            <person name="Hua S.X."/>
        </authorList>
    </citation>
    <scope>NUCLEOTIDE SEQUENCE [LARGE SCALE GENOMIC DNA]</scope>
    <source>
        <strain evidence="6 7">Zn</strain>
    </source>
</reference>
<dbReference type="OrthoDB" id="202203at2759"/>
<dbReference type="Gene3D" id="3.50.50.100">
    <property type="match status" value="1"/>
</dbReference>
<name>A0A0C3E2B7_OIDMZ</name>
<dbReference type="InterPro" id="IPR023753">
    <property type="entry name" value="FAD/NAD-binding_dom"/>
</dbReference>
<dbReference type="GO" id="GO:0050660">
    <property type="term" value="F:flavin adenine dinucleotide binding"/>
    <property type="evidence" value="ECO:0007669"/>
    <property type="project" value="TreeGrafter"/>
</dbReference>
<evidence type="ECO:0000259" key="5">
    <source>
        <dbReference type="Pfam" id="PF07992"/>
    </source>
</evidence>
<feature type="domain" description="FAD/NAD(P)-binding" evidence="5">
    <location>
        <begin position="4"/>
        <end position="289"/>
    </location>
</feature>